<evidence type="ECO:0000256" key="2">
    <source>
        <dbReference type="SAM" id="SignalP"/>
    </source>
</evidence>
<feature type="signal peptide" evidence="2">
    <location>
        <begin position="1"/>
        <end position="19"/>
    </location>
</feature>
<organism evidence="3 4">
    <name type="scientific">Jannaschia donghaensis</name>
    <dbReference type="NCBI Taxonomy" id="420998"/>
    <lineage>
        <taxon>Bacteria</taxon>
        <taxon>Pseudomonadati</taxon>
        <taxon>Pseudomonadota</taxon>
        <taxon>Alphaproteobacteria</taxon>
        <taxon>Rhodobacterales</taxon>
        <taxon>Roseobacteraceae</taxon>
        <taxon>Jannaschia</taxon>
    </lineage>
</organism>
<reference evidence="3 4" key="1">
    <citation type="submission" date="2015-07" db="EMBL/GenBank/DDBJ databases">
        <authorList>
            <person name="Noorani M."/>
        </authorList>
    </citation>
    <scope>NUCLEOTIDE SEQUENCE [LARGE SCALE GENOMIC DNA]</scope>
    <source>
        <strain evidence="3 4">CECT 7802</strain>
    </source>
</reference>
<feature type="chain" id="PRO_5005808401" description="AAA+ family ATPase" evidence="2">
    <location>
        <begin position="20"/>
        <end position="116"/>
    </location>
</feature>
<dbReference type="OrthoDB" id="7308154at2"/>
<dbReference type="AlphaFoldDB" id="A0A0M6YLH2"/>
<sequence length="116" mass="12810">MKIIATALIVATAALPVAAQEEDSLMKRGLRLFMEGLMEEMEPTLRDFGELAENAAPFLQEMQRSLGEVVEDFDAYHAPEILPNGDIVIRRKTPLTDPLPPTEPALPPIDDRGIDL</sequence>
<proteinExistence type="predicted"/>
<dbReference type="STRING" id="420998.JDO7802_01923"/>
<dbReference type="EMBL" id="CXSU01000012">
    <property type="protein sequence ID" value="CTQ49906.1"/>
    <property type="molecule type" value="Genomic_DNA"/>
</dbReference>
<evidence type="ECO:0008006" key="5">
    <source>
        <dbReference type="Google" id="ProtNLM"/>
    </source>
</evidence>
<evidence type="ECO:0000313" key="4">
    <source>
        <dbReference type="Proteomes" id="UP000049222"/>
    </source>
</evidence>
<feature type="region of interest" description="Disordered" evidence="1">
    <location>
        <begin position="92"/>
        <end position="116"/>
    </location>
</feature>
<keyword evidence="4" id="KW-1185">Reference proteome</keyword>
<dbReference type="Proteomes" id="UP000049222">
    <property type="component" value="Unassembled WGS sequence"/>
</dbReference>
<dbReference type="RefSeq" id="WP_055085008.1">
    <property type="nucleotide sequence ID" value="NZ_CXSU01000012.1"/>
</dbReference>
<evidence type="ECO:0000313" key="3">
    <source>
        <dbReference type="EMBL" id="CTQ49906.1"/>
    </source>
</evidence>
<gene>
    <name evidence="3" type="ORF">JDO7802_01923</name>
</gene>
<accession>A0A0M6YLH2</accession>
<feature type="compositionally biased region" description="Pro residues" evidence="1">
    <location>
        <begin position="97"/>
        <end position="107"/>
    </location>
</feature>
<evidence type="ECO:0000256" key="1">
    <source>
        <dbReference type="SAM" id="MobiDB-lite"/>
    </source>
</evidence>
<keyword evidence="2" id="KW-0732">Signal</keyword>
<protein>
    <recommendedName>
        <fullName evidence="5">AAA+ family ATPase</fullName>
    </recommendedName>
</protein>
<name>A0A0M6YLH2_9RHOB</name>